<dbReference type="PANTHER" id="PTHR37300">
    <property type="entry name" value="UPF0291 PROTEIN CBO2609/CLC_2481"/>
    <property type="match status" value="1"/>
</dbReference>
<evidence type="ECO:0000256" key="2">
    <source>
        <dbReference type="HAMAP-Rule" id="MF_01103"/>
    </source>
</evidence>
<name>A0ABS4GTW4_9BACL</name>
<organism evidence="4 5">
    <name type="scientific">Ammoniphilus resinae</name>
    <dbReference type="NCBI Taxonomy" id="861532"/>
    <lineage>
        <taxon>Bacteria</taxon>
        <taxon>Bacillati</taxon>
        <taxon>Bacillota</taxon>
        <taxon>Bacilli</taxon>
        <taxon>Bacillales</taxon>
        <taxon>Paenibacillaceae</taxon>
        <taxon>Aneurinibacillus group</taxon>
        <taxon>Ammoniphilus</taxon>
    </lineage>
</organism>
<evidence type="ECO:0000313" key="5">
    <source>
        <dbReference type="Proteomes" id="UP001519343"/>
    </source>
</evidence>
<evidence type="ECO:0000256" key="3">
    <source>
        <dbReference type="SAM" id="MobiDB-lite"/>
    </source>
</evidence>
<dbReference type="Gene3D" id="1.10.287.540">
    <property type="entry name" value="Helix hairpin bin"/>
    <property type="match status" value="1"/>
</dbReference>
<accession>A0ABS4GTW4</accession>
<comment type="caution">
    <text evidence="4">The sequence shown here is derived from an EMBL/GenBank/DDBJ whole genome shotgun (WGS) entry which is preliminary data.</text>
</comment>
<dbReference type="Proteomes" id="UP001519343">
    <property type="component" value="Unassembled WGS sequence"/>
</dbReference>
<comment type="subcellular location">
    <subcellularLocation>
        <location evidence="2">Cytoplasm</location>
    </subcellularLocation>
</comment>
<keyword evidence="5" id="KW-1185">Reference proteome</keyword>
<proteinExistence type="inferred from homology"/>
<sequence length="75" mass="8712">MVTPEKIQRINQLARKSKTDGLTPSEKKEQDALRKEYVQAVRNSLKANLDSLKIVDEDGNVLKEHGEHKFKKFYQ</sequence>
<evidence type="ECO:0000313" key="4">
    <source>
        <dbReference type="EMBL" id="MBP1933686.1"/>
    </source>
</evidence>
<keyword evidence="1 2" id="KW-0963">Cytoplasm</keyword>
<gene>
    <name evidence="4" type="ORF">J2Z37_003699</name>
</gene>
<protein>
    <recommendedName>
        <fullName evidence="2">UPF0291 protein J2Z37_003699</fullName>
    </recommendedName>
</protein>
<dbReference type="EMBL" id="JAGGKT010000012">
    <property type="protein sequence ID" value="MBP1933686.1"/>
    <property type="molecule type" value="Genomic_DNA"/>
</dbReference>
<dbReference type="Pfam" id="PF05979">
    <property type="entry name" value="DUF896"/>
    <property type="match status" value="1"/>
</dbReference>
<dbReference type="InterPro" id="IPR009242">
    <property type="entry name" value="DUF896"/>
</dbReference>
<comment type="similarity">
    <text evidence="2">Belongs to the UPF0291 family.</text>
</comment>
<dbReference type="RefSeq" id="WP_209811694.1">
    <property type="nucleotide sequence ID" value="NZ_JAGGKT010000012.1"/>
</dbReference>
<dbReference type="PANTHER" id="PTHR37300:SF1">
    <property type="entry name" value="UPF0291 PROTEIN YNZC"/>
    <property type="match status" value="1"/>
</dbReference>
<dbReference type="HAMAP" id="MF_01103">
    <property type="entry name" value="UPF0291"/>
    <property type="match status" value="1"/>
</dbReference>
<evidence type="ECO:0000256" key="1">
    <source>
        <dbReference type="ARBA" id="ARBA00022490"/>
    </source>
</evidence>
<dbReference type="SUPFAM" id="SSF158221">
    <property type="entry name" value="YnzC-like"/>
    <property type="match status" value="1"/>
</dbReference>
<feature type="region of interest" description="Disordered" evidence="3">
    <location>
        <begin position="1"/>
        <end position="31"/>
    </location>
</feature>
<reference evidence="4 5" key="1">
    <citation type="submission" date="2021-03" db="EMBL/GenBank/DDBJ databases">
        <title>Genomic Encyclopedia of Type Strains, Phase IV (KMG-IV): sequencing the most valuable type-strain genomes for metagenomic binning, comparative biology and taxonomic classification.</title>
        <authorList>
            <person name="Goeker M."/>
        </authorList>
    </citation>
    <scope>NUCLEOTIDE SEQUENCE [LARGE SCALE GENOMIC DNA]</scope>
    <source>
        <strain evidence="4 5">DSM 24738</strain>
    </source>
</reference>